<evidence type="ECO:0000256" key="2">
    <source>
        <dbReference type="ARBA" id="ARBA00016807"/>
    </source>
</evidence>
<dbReference type="Proteomes" id="UP001153636">
    <property type="component" value="Chromosome 21"/>
</dbReference>
<keyword evidence="9" id="KW-1185">Reference proteome</keyword>
<accession>A0A9P0GDZ4</accession>
<feature type="coiled-coil region" evidence="6">
    <location>
        <begin position="53"/>
        <end position="80"/>
    </location>
</feature>
<feature type="domain" description="Myb/SANT-like DNA-binding" evidence="7">
    <location>
        <begin position="18"/>
        <end position="76"/>
    </location>
</feature>
<gene>
    <name evidence="8" type="ORF">PSYICH_LOCUS8047</name>
</gene>
<keyword evidence="3" id="KW-0805">Transcription regulation</keyword>
<evidence type="ECO:0000256" key="4">
    <source>
        <dbReference type="ARBA" id="ARBA00023163"/>
    </source>
</evidence>
<evidence type="ECO:0000256" key="5">
    <source>
        <dbReference type="ARBA" id="ARBA00025466"/>
    </source>
</evidence>
<reference evidence="8" key="1">
    <citation type="submission" date="2022-01" db="EMBL/GenBank/DDBJ databases">
        <authorList>
            <person name="King R."/>
        </authorList>
    </citation>
    <scope>NUCLEOTIDE SEQUENCE</scope>
</reference>
<comment type="subunit">
    <text evidence="1">Self-associates forming complexes of several hundred monomers.</text>
</comment>
<keyword evidence="4" id="KW-0804">Transcription</keyword>
<name>A0A9P0GDZ4_9CUCU</name>
<dbReference type="InterPro" id="IPR028002">
    <property type="entry name" value="Myb_DNA-bind_5"/>
</dbReference>
<dbReference type="EMBL" id="OV651833">
    <property type="protein sequence ID" value="CAH1107421.1"/>
    <property type="molecule type" value="Genomic_DNA"/>
</dbReference>
<proteinExistence type="predicted"/>
<keyword evidence="6" id="KW-0175">Coiled coil</keyword>
<evidence type="ECO:0000313" key="8">
    <source>
        <dbReference type="EMBL" id="CAH1107421.1"/>
    </source>
</evidence>
<evidence type="ECO:0000256" key="6">
    <source>
        <dbReference type="SAM" id="Coils"/>
    </source>
</evidence>
<dbReference type="AlphaFoldDB" id="A0A9P0GDZ4"/>
<evidence type="ECO:0000256" key="1">
    <source>
        <dbReference type="ARBA" id="ARBA00011764"/>
    </source>
</evidence>
<evidence type="ECO:0000313" key="9">
    <source>
        <dbReference type="Proteomes" id="UP001153636"/>
    </source>
</evidence>
<sequence length="330" mass="37636">MNDVMDTLSIPTIAAKSRKRATNFSNNGVTVAQKNEAWDAITREFNSSNAGTTRDLESLRRNYENRKKLLRQNMAKQRRELYRTGGGVAPVVTKEPGDEILMAIMRENGLKEKKQMAQRNKAKIAKIEEEPELDSDPEQPIVITVQAQVHATTDKCHGAEEMENMNQSPNIPIFNQKVEISQEIPLIYSVGEYTPSHEKEPSVISCTDINVYNSDENILGEYIVHDKGKLIQVKRPDETYIAGQFCIIKDEDTLYPGRIQNVKKTHGSFTVWVNLLVKNFKGGWIWPIKKDVIKITEVKNIIKVLDHNKISQKQDILNIDDDFLNIEWGD</sequence>
<evidence type="ECO:0000256" key="3">
    <source>
        <dbReference type="ARBA" id="ARBA00023015"/>
    </source>
</evidence>
<evidence type="ECO:0000259" key="7">
    <source>
        <dbReference type="Pfam" id="PF13873"/>
    </source>
</evidence>
<organism evidence="8 9">
    <name type="scientific">Psylliodes chrysocephalus</name>
    <dbReference type="NCBI Taxonomy" id="3402493"/>
    <lineage>
        <taxon>Eukaryota</taxon>
        <taxon>Metazoa</taxon>
        <taxon>Ecdysozoa</taxon>
        <taxon>Arthropoda</taxon>
        <taxon>Hexapoda</taxon>
        <taxon>Insecta</taxon>
        <taxon>Pterygota</taxon>
        <taxon>Neoptera</taxon>
        <taxon>Endopterygota</taxon>
        <taxon>Coleoptera</taxon>
        <taxon>Polyphaga</taxon>
        <taxon>Cucujiformia</taxon>
        <taxon>Chrysomeloidea</taxon>
        <taxon>Chrysomelidae</taxon>
        <taxon>Galerucinae</taxon>
        <taxon>Alticini</taxon>
        <taxon>Psylliodes</taxon>
    </lineage>
</organism>
<dbReference type="OrthoDB" id="10072016at2759"/>
<protein>
    <recommendedName>
        <fullName evidence="2">Regulatory protein zeste</fullName>
    </recommendedName>
</protein>
<comment type="function">
    <text evidence="5">Involved in transvection phenomena (= synapsis-dependent gene expression), where the synaptic pairing of chromosomes carrying genes with which zeste interacts influences the expression of these genes. Zeste binds to DNA and stimulates transcription from a nearby promoter.</text>
</comment>
<dbReference type="Pfam" id="PF13873">
    <property type="entry name" value="Myb_DNA-bind_5"/>
    <property type="match status" value="1"/>
</dbReference>